<feature type="region of interest" description="Disordered" evidence="2">
    <location>
        <begin position="702"/>
        <end position="725"/>
    </location>
</feature>
<dbReference type="GO" id="GO:0043139">
    <property type="term" value="F:5'-3' DNA helicase activity"/>
    <property type="evidence" value="ECO:0007669"/>
    <property type="project" value="UniProtKB-EC"/>
</dbReference>
<evidence type="ECO:0000256" key="2">
    <source>
        <dbReference type="SAM" id="MobiDB-lite"/>
    </source>
</evidence>
<dbReference type="Proteomes" id="UP000826271">
    <property type="component" value="Unassembled WGS sequence"/>
</dbReference>
<gene>
    <name evidence="5" type="ORF">BUALT_Bualt14G0085800</name>
</gene>
<comment type="caution">
    <text evidence="5">The sequence shown here is derived from an EMBL/GenBank/DDBJ whole genome shotgun (WGS) entry which is preliminary data.</text>
</comment>
<dbReference type="GO" id="GO:0016787">
    <property type="term" value="F:hydrolase activity"/>
    <property type="evidence" value="ECO:0007669"/>
    <property type="project" value="UniProtKB-KW"/>
</dbReference>
<dbReference type="InterPro" id="IPR049163">
    <property type="entry name" value="Pif1-like_2B_dom"/>
</dbReference>
<feature type="compositionally biased region" description="Basic residues" evidence="2">
    <location>
        <begin position="710"/>
        <end position="724"/>
    </location>
</feature>
<dbReference type="CDD" id="cd18809">
    <property type="entry name" value="SF1_C_RecD"/>
    <property type="match status" value="1"/>
</dbReference>
<comment type="catalytic activity">
    <reaction evidence="1">
        <text>ATP + H2O = ADP + phosphate + H(+)</text>
        <dbReference type="Rhea" id="RHEA:13065"/>
        <dbReference type="ChEBI" id="CHEBI:15377"/>
        <dbReference type="ChEBI" id="CHEBI:15378"/>
        <dbReference type="ChEBI" id="CHEBI:30616"/>
        <dbReference type="ChEBI" id="CHEBI:43474"/>
        <dbReference type="ChEBI" id="CHEBI:456216"/>
        <dbReference type="EC" id="5.6.2.3"/>
    </reaction>
</comment>
<feature type="domain" description="DNA helicase Pif1-like DEAD-box helicase" evidence="3">
    <location>
        <begin position="88"/>
        <end position="160"/>
    </location>
</feature>
<keyword evidence="1" id="KW-0378">Hydrolase</keyword>
<evidence type="ECO:0000259" key="3">
    <source>
        <dbReference type="Pfam" id="PF05970"/>
    </source>
</evidence>
<dbReference type="EMBL" id="WHWC01000014">
    <property type="protein sequence ID" value="KAG8370134.1"/>
    <property type="molecule type" value="Genomic_DNA"/>
</dbReference>
<accession>A0AAV6WJ66</accession>
<keyword evidence="1" id="KW-0234">DNA repair</keyword>
<evidence type="ECO:0000256" key="1">
    <source>
        <dbReference type="RuleBase" id="RU363044"/>
    </source>
</evidence>
<dbReference type="Gene3D" id="3.40.50.300">
    <property type="entry name" value="P-loop containing nucleotide triphosphate hydrolases"/>
    <property type="match status" value="1"/>
</dbReference>
<dbReference type="InterPro" id="IPR010285">
    <property type="entry name" value="DNA_helicase_pif1-like_DEAD"/>
</dbReference>
<dbReference type="PANTHER" id="PTHR10492:SF94">
    <property type="entry name" value="ATP-DEPENDENT DNA HELICASE"/>
    <property type="match status" value="1"/>
</dbReference>
<dbReference type="AlphaFoldDB" id="A0AAV6WJ66"/>
<dbReference type="SUPFAM" id="SSF50249">
    <property type="entry name" value="Nucleic acid-binding proteins"/>
    <property type="match status" value="1"/>
</dbReference>
<reference evidence="5" key="1">
    <citation type="submission" date="2019-10" db="EMBL/GenBank/DDBJ databases">
        <authorList>
            <person name="Zhang R."/>
            <person name="Pan Y."/>
            <person name="Wang J."/>
            <person name="Ma R."/>
            <person name="Yu S."/>
        </authorList>
    </citation>
    <scope>NUCLEOTIDE SEQUENCE</scope>
    <source>
        <strain evidence="5">LA-IB0</strain>
        <tissue evidence="5">Leaf</tissue>
    </source>
</reference>
<keyword evidence="1" id="KW-0227">DNA damage</keyword>
<keyword evidence="6" id="KW-1185">Reference proteome</keyword>
<feature type="region of interest" description="Disordered" evidence="2">
    <location>
        <begin position="744"/>
        <end position="764"/>
    </location>
</feature>
<feature type="compositionally biased region" description="Basic residues" evidence="2">
    <location>
        <begin position="755"/>
        <end position="764"/>
    </location>
</feature>
<dbReference type="Pfam" id="PF21530">
    <property type="entry name" value="Pif1_2B_dom"/>
    <property type="match status" value="1"/>
</dbReference>
<feature type="domain" description="DNA helicase Pif1-like 2B" evidence="4">
    <location>
        <begin position="256"/>
        <end position="300"/>
    </location>
</feature>
<dbReference type="GO" id="GO:0005524">
    <property type="term" value="F:ATP binding"/>
    <property type="evidence" value="ECO:0007669"/>
    <property type="project" value="UniProtKB-KW"/>
</dbReference>
<evidence type="ECO:0000313" key="6">
    <source>
        <dbReference type="Proteomes" id="UP000826271"/>
    </source>
</evidence>
<keyword evidence="1" id="KW-0347">Helicase</keyword>
<sequence length="764" mass="87095">MLKTQKSIQSILDNMGKSIHSYDLPDIPIDMDDLDDTLPRQIFDELSVEIPPDDYDAQSKLNTEQQKAFTTIIEHCVKTNFQDFTGIKEPFGGKVVVLGGDFRLVVPVVPKATVQQTIDASLARSFLYKRLKRLTLSKNMRARSDPTFSEFLLRVGNGTELADSNGNIQIPQEMLIKYDIDDGDASEQRLIDAIFPSLLHNATSASYMTSRAILACKNEYVDKLNDRMISIFPGQAQIFNNFDEAIDNNESYYDPEFLNSLTPNGMPPHKLVLKKNCPIMLLRNLDPADGLCNGTRMVCKNFENNVIHAEIVVGQYAGKQVFIPRIPLSPAENEGYPFVFKRKQFPVRLCFAMTINKSQGQTIPYVGVYLPKPVFSHGQLYVALSRGTSMSTTKVLIKPDNAENTGNTWTRNVVYKEVLSGEIELNIQSNTIVTEAEEDLQKTNIAHQFIEFKYVVTGTDQEQQLDIVGYLYRVKRCFDYKREDNSIGHRREIVIMNNETVMTTESGIECRQCKKDNIEAIPRFRITLMVSANNEFSKITLFEEVATVYIGCSITNYIKSTNEIDTSKCIKDLEATETKEYKFLFKLDKNVELKNGIISIVADAVDCPDKPKSQNLTKQDNNDIDQEEEVIQETSRKKSNKFTKKDSKVVANAVNYPETHKRRKSTKQDNNQIDQFQDVIQETSHANPTKTPKIEAKEQFFKTKLQNKTPTRKKEKTTKQPKSKKLMDIIDIEDDETIANFSKKRRASSKNVRQINKKVKKEPE</sequence>
<feature type="region of interest" description="Disordered" evidence="2">
    <location>
        <begin position="632"/>
        <end position="671"/>
    </location>
</feature>
<dbReference type="SUPFAM" id="SSF52540">
    <property type="entry name" value="P-loop containing nucleoside triphosphate hydrolases"/>
    <property type="match status" value="1"/>
</dbReference>
<dbReference type="FunFam" id="3.40.50.300:FF:002884">
    <property type="entry name" value="ATP-dependent DNA helicase"/>
    <property type="match status" value="1"/>
</dbReference>
<proteinExistence type="inferred from homology"/>
<dbReference type="InterPro" id="IPR027417">
    <property type="entry name" value="P-loop_NTPase"/>
</dbReference>
<organism evidence="5 6">
    <name type="scientific">Buddleja alternifolia</name>
    <dbReference type="NCBI Taxonomy" id="168488"/>
    <lineage>
        <taxon>Eukaryota</taxon>
        <taxon>Viridiplantae</taxon>
        <taxon>Streptophyta</taxon>
        <taxon>Embryophyta</taxon>
        <taxon>Tracheophyta</taxon>
        <taxon>Spermatophyta</taxon>
        <taxon>Magnoliopsida</taxon>
        <taxon>eudicotyledons</taxon>
        <taxon>Gunneridae</taxon>
        <taxon>Pentapetalae</taxon>
        <taxon>asterids</taxon>
        <taxon>lamiids</taxon>
        <taxon>Lamiales</taxon>
        <taxon>Scrophulariaceae</taxon>
        <taxon>Buddlejeae</taxon>
        <taxon>Buddleja</taxon>
    </lineage>
</organism>
<evidence type="ECO:0000313" key="5">
    <source>
        <dbReference type="EMBL" id="KAG8370134.1"/>
    </source>
</evidence>
<comment type="similarity">
    <text evidence="1">Belongs to the helicase family.</text>
</comment>
<keyword evidence="1" id="KW-0067">ATP-binding</keyword>
<dbReference type="InterPro" id="IPR012340">
    <property type="entry name" value="NA-bd_OB-fold"/>
</dbReference>
<dbReference type="GO" id="GO:0000723">
    <property type="term" value="P:telomere maintenance"/>
    <property type="evidence" value="ECO:0007669"/>
    <property type="project" value="InterPro"/>
</dbReference>
<comment type="cofactor">
    <cofactor evidence="1">
        <name>Mg(2+)</name>
        <dbReference type="ChEBI" id="CHEBI:18420"/>
    </cofactor>
</comment>
<dbReference type="Gene3D" id="2.40.50.140">
    <property type="entry name" value="Nucleic acid-binding proteins"/>
    <property type="match status" value="1"/>
</dbReference>
<dbReference type="GO" id="GO:0006310">
    <property type="term" value="P:DNA recombination"/>
    <property type="evidence" value="ECO:0007669"/>
    <property type="project" value="UniProtKB-KW"/>
</dbReference>
<keyword evidence="1" id="KW-0233">DNA recombination</keyword>
<dbReference type="EC" id="5.6.2.3" evidence="1"/>
<evidence type="ECO:0000259" key="4">
    <source>
        <dbReference type="Pfam" id="PF21530"/>
    </source>
</evidence>
<dbReference type="Pfam" id="PF05970">
    <property type="entry name" value="PIF1"/>
    <property type="match status" value="1"/>
</dbReference>
<dbReference type="GO" id="GO:0006281">
    <property type="term" value="P:DNA repair"/>
    <property type="evidence" value="ECO:0007669"/>
    <property type="project" value="UniProtKB-KW"/>
</dbReference>
<dbReference type="PANTHER" id="PTHR10492">
    <property type="match status" value="1"/>
</dbReference>
<name>A0AAV6WJ66_9LAMI</name>
<protein>
    <recommendedName>
        <fullName evidence="1">ATP-dependent DNA helicase</fullName>
        <ecNumber evidence="1">5.6.2.3</ecNumber>
    </recommendedName>
</protein>
<keyword evidence="1" id="KW-0547">Nucleotide-binding</keyword>